<accession>A0A673XVY3</accession>
<feature type="domain" description="SH3" evidence="4">
    <location>
        <begin position="154"/>
        <end position="217"/>
    </location>
</feature>
<protein>
    <submittedName>
        <fullName evidence="5">SH3 domain and tetratricopeptide repeats 1</fullName>
    </submittedName>
</protein>
<feature type="repeat" description="TPR" evidence="3">
    <location>
        <begin position="1033"/>
        <end position="1066"/>
    </location>
</feature>
<dbReference type="InterPro" id="IPR011990">
    <property type="entry name" value="TPR-like_helical_dom_sf"/>
</dbReference>
<dbReference type="InterPro" id="IPR036028">
    <property type="entry name" value="SH3-like_dom_sf"/>
</dbReference>
<name>A0A673XVY3_SALTR</name>
<reference evidence="5" key="1">
    <citation type="submission" date="2025-08" db="UniProtKB">
        <authorList>
            <consortium name="Ensembl"/>
        </authorList>
    </citation>
    <scope>IDENTIFICATION</scope>
</reference>
<sequence>MELSARLVSINCEENAIFVTFKTFEEIWRFTTYYTMGFLGQCMENLLLDQDFWLSSLDQEYFAIEISIQEETLNLMYKGILMQEGSLFASCSSTQMFDSSTSGRDLYLEQGDIALFEPPFLGSGWTVLSLGDGARGTKPKPALEPVIPFHQSVLSTGSCVATVEYDAGGPDELSLEQGDRIIIVGLLVSCFEWFTGRLERTGQVGLVMTTLVRPADSLCEASDIFLEKEERMFFNLKEDQIKEETIALLKKINQNDVGHVYKLGETEIEKCSEMKSKVPHATVTTNGTLEDHSETSKTTLPSGPHFTIQPVEEGTTTNQEKFLPLLSFLSGSNYKPEFGALYGQTPERLLATFTGHSDDVDKLVAYLGVARETARKKRLHWSQSRLCFLLGKLCAGRSKFSQARVYFEEALSVPRDGFTDMLMLASIYTNLAVIYLMQKNTEKYLALSERIAALLMGIPYCVSTVEKDSEVLKFILKKAVLSHNKMAEARACFLLAKLHWRRGEAADTVPFLERLLVLLAEPPGVRSVAPSHGYLSLGRLYSQLSLPHLCVSSARRATMHPSARLADCLNGMGLVLENTARLYGIRKQDVAIPAQVAPYLSRSLSFTGRLDGVGGTGDHTLSQALTLCLSQLFQEHGMLGHAVRSMHTLIDHHRAPSSSSGTTSIPERNIALVWLAWLHICNSQPEVSLDILDSMLASMPEHCTTPQEGLVHNMRGVALRSTGDLRRAAESYQTAIDVCEEFEDRANWAVAEANLGLLCLKAGAKVYDQKYIVILFRYLLLFKVNFTTVLLELGQYYVNQRHLDRGKIYYEWALLMAIKSNHSDSQLSVTRRLCHLYRAVCPDEAQCIIYNEHQLALLVTRGDRRQEGEVLETISQLYLSLGTERARRSALDYTKRSLGIFIDLGRREKEAYAWLQAGKIYHLLGQTELVDLYLQVAQDVGVSTGDTHFILQLLEAAGDIFFNSSTEREKAVCFYGDRALPIAVRTSSTEVRLRLSNKLVELLLQMKLYGEAVEYAQTALDISVKLGNRLNERVAFHRLATLYHCLGQFELAEHYYLKALSLCPTPLEFDEETLYYVRVYRTLGDIIFYDLKDPYDAAGYYHLGLAAAMDIGNKKSQLQLCTRLATIYHNFLVDRELSLFFYQKARAFASDLNVRRINLSPDQIFSSMSQYKTNRVNIQEPRNK</sequence>
<dbReference type="SMART" id="SM00028">
    <property type="entry name" value="TPR"/>
    <property type="match status" value="6"/>
</dbReference>
<dbReference type="SUPFAM" id="SSF48452">
    <property type="entry name" value="TPR-like"/>
    <property type="match status" value="3"/>
</dbReference>
<evidence type="ECO:0000259" key="4">
    <source>
        <dbReference type="PROSITE" id="PS50002"/>
    </source>
</evidence>
<evidence type="ECO:0000313" key="5">
    <source>
        <dbReference type="Ensembl" id="ENSSTUP00000025837.1"/>
    </source>
</evidence>
<dbReference type="Ensembl" id="ENSSTUT00000027076.1">
    <property type="protein sequence ID" value="ENSSTUP00000025837.1"/>
    <property type="gene ID" value="ENSSTUG00000011233.1"/>
</dbReference>
<gene>
    <name evidence="5" type="primary">SH3TC1</name>
</gene>
<evidence type="ECO:0000256" key="2">
    <source>
        <dbReference type="PROSITE-ProRule" id="PRU00192"/>
    </source>
</evidence>
<dbReference type="PANTHER" id="PTHR22647">
    <property type="entry name" value="SH3 DOMAIN AND TETRATRICOPEPTIDE REPEATS CONTAINING PROTEIN"/>
    <property type="match status" value="1"/>
</dbReference>
<reference evidence="5" key="2">
    <citation type="submission" date="2025-09" db="UniProtKB">
        <authorList>
            <consortium name="Ensembl"/>
        </authorList>
    </citation>
    <scope>IDENTIFICATION</scope>
</reference>
<dbReference type="Pfam" id="PF13424">
    <property type="entry name" value="TPR_12"/>
    <property type="match status" value="1"/>
</dbReference>
<dbReference type="SMART" id="SM00326">
    <property type="entry name" value="SH3"/>
    <property type="match status" value="1"/>
</dbReference>
<dbReference type="AlphaFoldDB" id="A0A673XVY3"/>
<proteinExistence type="predicted"/>
<keyword evidence="1 2" id="KW-0728">SH3 domain</keyword>
<evidence type="ECO:0000256" key="3">
    <source>
        <dbReference type="PROSITE-ProRule" id="PRU00339"/>
    </source>
</evidence>
<dbReference type="Gene3D" id="1.25.40.10">
    <property type="entry name" value="Tetratricopeptide repeat domain"/>
    <property type="match status" value="3"/>
</dbReference>
<dbReference type="PROSITE" id="PS50005">
    <property type="entry name" value="TPR"/>
    <property type="match status" value="1"/>
</dbReference>
<evidence type="ECO:0000313" key="6">
    <source>
        <dbReference type="Proteomes" id="UP000472277"/>
    </source>
</evidence>
<dbReference type="InterPro" id="IPR019734">
    <property type="entry name" value="TPR_rpt"/>
</dbReference>
<dbReference type="InterPro" id="IPR001452">
    <property type="entry name" value="SH3_domain"/>
</dbReference>
<keyword evidence="3" id="KW-0802">TPR repeat</keyword>
<evidence type="ECO:0000256" key="1">
    <source>
        <dbReference type="ARBA" id="ARBA00022443"/>
    </source>
</evidence>
<dbReference type="PROSITE" id="PS50002">
    <property type="entry name" value="SH3"/>
    <property type="match status" value="1"/>
</dbReference>
<dbReference type="Gene3D" id="2.30.30.40">
    <property type="entry name" value="SH3 Domains"/>
    <property type="match status" value="1"/>
</dbReference>
<dbReference type="Proteomes" id="UP000472277">
    <property type="component" value="Chromosome 5"/>
</dbReference>
<organism evidence="5 6">
    <name type="scientific">Salmo trutta</name>
    <name type="common">Brown trout</name>
    <dbReference type="NCBI Taxonomy" id="8032"/>
    <lineage>
        <taxon>Eukaryota</taxon>
        <taxon>Metazoa</taxon>
        <taxon>Chordata</taxon>
        <taxon>Craniata</taxon>
        <taxon>Vertebrata</taxon>
        <taxon>Euteleostomi</taxon>
        <taxon>Actinopterygii</taxon>
        <taxon>Neopterygii</taxon>
        <taxon>Teleostei</taxon>
        <taxon>Protacanthopterygii</taxon>
        <taxon>Salmoniformes</taxon>
        <taxon>Salmonidae</taxon>
        <taxon>Salmoninae</taxon>
        <taxon>Salmo</taxon>
    </lineage>
</organism>
<dbReference type="GeneTree" id="ENSGT00530000063812"/>
<keyword evidence="6" id="KW-1185">Reference proteome</keyword>
<dbReference type="Pfam" id="PF00018">
    <property type="entry name" value="SH3_1"/>
    <property type="match status" value="1"/>
</dbReference>
<dbReference type="InterPro" id="IPR042772">
    <property type="entry name" value="SH3TC1/SH3TC2"/>
</dbReference>
<dbReference type="PANTHER" id="PTHR22647:SF3">
    <property type="entry name" value="SH3 DOMAIN AND TETRATRICOPEPTIDE REPEAT-CONTAINING PROTEIN 1"/>
    <property type="match status" value="1"/>
</dbReference>
<dbReference type="SUPFAM" id="SSF50044">
    <property type="entry name" value="SH3-domain"/>
    <property type="match status" value="1"/>
</dbReference>